<dbReference type="STRING" id="3827.A0A3Q7X2V5"/>
<dbReference type="PaxDb" id="3827-XP_004492000.1"/>
<dbReference type="RefSeq" id="XP_027188064.1">
    <property type="nucleotide sequence ID" value="XM_027332263.1"/>
</dbReference>
<evidence type="ECO:0000313" key="1">
    <source>
        <dbReference type="Proteomes" id="UP000087171"/>
    </source>
</evidence>
<sequence length="184" mass="20896">MGSIDNLYKSISDLDVDKYFTSKDTKTNVVDPRLPSQFKLHNELILINKSCVQYYRYRQSNSNNSFVISDEFRSDMGQYTVLKPILSEESVDGYVKGPRTYVATDNLVLTPWSPISGLNLINHLETPLDDLQEKVVTIGVNECLSILKASLTTTSALTNGLDHLLTEVRKELLKNKKPKLRKRN</sequence>
<gene>
    <name evidence="2" type="primary">LOC101501344</name>
</gene>
<dbReference type="Pfam" id="PF05056">
    <property type="entry name" value="DUF674"/>
    <property type="match status" value="1"/>
</dbReference>
<dbReference type="OrthoDB" id="1277335at2759"/>
<reference evidence="2" key="2">
    <citation type="submission" date="2025-08" db="UniProtKB">
        <authorList>
            <consortium name="RefSeq"/>
        </authorList>
    </citation>
    <scope>IDENTIFICATION</scope>
    <source>
        <tissue evidence="2">Etiolated seedlings</tissue>
    </source>
</reference>
<evidence type="ECO:0000313" key="2">
    <source>
        <dbReference type="RefSeq" id="XP_027188064.1"/>
    </source>
</evidence>
<proteinExistence type="predicted"/>
<dbReference type="Proteomes" id="UP000087171">
    <property type="component" value="Chromosome Ca3"/>
</dbReference>
<dbReference type="PANTHER" id="PTHR33103:SF43">
    <property type="entry name" value="DUF674 FAMILY PROTEIN"/>
    <property type="match status" value="1"/>
</dbReference>
<dbReference type="KEGG" id="cam:101501344"/>
<dbReference type="InterPro" id="IPR007750">
    <property type="entry name" value="DUF674"/>
</dbReference>
<protein>
    <submittedName>
        <fullName evidence="2">Uncharacterized protein LOC101501344</fullName>
    </submittedName>
</protein>
<dbReference type="AlphaFoldDB" id="A0A3Q7X2V5"/>
<keyword evidence="1" id="KW-1185">Reference proteome</keyword>
<dbReference type="PANTHER" id="PTHR33103">
    <property type="entry name" value="OS01G0153900 PROTEIN"/>
    <property type="match status" value="1"/>
</dbReference>
<name>A0A3Q7X2V5_CICAR</name>
<reference evidence="1" key="1">
    <citation type="journal article" date="2013" name="Nat. Biotechnol.">
        <title>Draft genome sequence of chickpea (Cicer arietinum) provides a resource for trait improvement.</title>
        <authorList>
            <person name="Varshney R.K."/>
            <person name="Song C."/>
            <person name="Saxena R.K."/>
            <person name="Azam S."/>
            <person name="Yu S."/>
            <person name="Sharpe A.G."/>
            <person name="Cannon S."/>
            <person name="Baek J."/>
            <person name="Rosen B.D."/>
            <person name="Tar'an B."/>
            <person name="Millan T."/>
            <person name="Zhang X."/>
            <person name="Ramsay L.D."/>
            <person name="Iwata A."/>
            <person name="Wang Y."/>
            <person name="Nelson W."/>
            <person name="Farmer A.D."/>
            <person name="Gaur P.M."/>
            <person name="Soderlund C."/>
            <person name="Penmetsa R.V."/>
            <person name="Xu C."/>
            <person name="Bharti A.K."/>
            <person name="He W."/>
            <person name="Winter P."/>
            <person name="Zhao S."/>
            <person name="Hane J.K."/>
            <person name="Carrasquilla-Garcia N."/>
            <person name="Condie J.A."/>
            <person name="Upadhyaya H.D."/>
            <person name="Luo M.C."/>
            <person name="Thudi M."/>
            <person name="Gowda C.L."/>
            <person name="Singh N.P."/>
            <person name="Lichtenzveig J."/>
            <person name="Gali K.K."/>
            <person name="Rubio J."/>
            <person name="Nadarajan N."/>
            <person name="Dolezel J."/>
            <person name="Bansal K.C."/>
            <person name="Xu X."/>
            <person name="Edwards D."/>
            <person name="Zhang G."/>
            <person name="Kahl G."/>
            <person name="Gil J."/>
            <person name="Singh K.B."/>
            <person name="Datta S.K."/>
            <person name="Jackson S.A."/>
            <person name="Wang J."/>
            <person name="Cook D.R."/>
        </authorList>
    </citation>
    <scope>NUCLEOTIDE SEQUENCE [LARGE SCALE GENOMIC DNA]</scope>
    <source>
        <strain evidence="1">cv. CDC Frontier</strain>
    </source>
</reference>
<organism evidence="1 2">
    <name type="scientific">Cicer arietinum</name>
    <name type="common">Chickpea</name>
    <name type="synonym">Garbanzo</name>
    <dbReference type="NCBI Taxonomy" id="3827"/>
    <lineage>
        <taxon>Eukaryota</taxon>
        <taxon>Viridiplantae</taxon>
        <taxon>Streptophyta</taxon>
        <taxon>Embryophyta</taxon>
        <taxon>Tracheophyta</taxon>
        <taxon>Spermatophyta</taxon>
        <taxon>Magnoliopsida</taxon>
        <taxon>eudicotyledons</taxon>
        <taxon>Gunneridae</taxon>
        <taxon>Pentapetalae</taxon>
        <taxon>rosids</taxon>
        <taxon>fabids</taxon>
        <taxon>Fabales</taxon>
        <taxon>Fabaceae</taxon>
        <taxon>Papilionoideae</taxon>
        <taxon>50 kb inversion clade</taxon>
        <taxon>NPAAA clade</taxon>
        <taxon>Hologalegina</taxon>
        <taxon>IRL clade</taxon>
        <taxon>Cicereae</taxon>
        <taxon>Cicer</taxon>
    </lineage>
</organism>
<accession>A0A3Q7X2V5</accession>